<sequence length="127" mass="14211">MMRTHASISSMNIFPGSLPLGHPTSVHINDLRATPSLGAVLHIGSGLWLNTCRLTPADSQVLDGVHAKNAYMRSTREGSNGHFIEGSHRLWGEMMIKMNKMRMYSRRSWCSWGHRFTMNTNATDIIG</sequence>
<reference evidence="1" key="1">
    <citation type="submission" date="2020-11" db="EMBL/GenBank/DDBJ databases">
        <authorList>
            <consortium name="DOE Joint Genome Institute"/>
            <person name="Ahrendt S."/>
            <person name="Riley R."/>
            <person name="Andreopoulos W."/>
            <person name="Labutti K."/>
            <person name="Pangilinan J."/>
            <person name="Ruiz-Duenas F.J."/>
            <person name="Barrasa J.M."/>
            <person name="Sanchez-Garcia M."/>
            <person name="Camarero S."/>
            <person name="Miyauchi S."/>
            <person name="Serrano A."/>
            <person name="Linde D."/>
            <person name="Babiker R."/>
            <person name="Drula E."/>
            <person name="Ayuso-Fernandez I."/>
            <person name="Pacheco R."/>
            <person name="Padilla G."/>
            <person name="Ferreira P."/>
            <person name="Barriuso J."/>
            <person name="Kellner H."/>
            <person name="Castanera R."/>
            <person name="Alfaro M."/>
            <person name="Ramirez L."/>
            <person name="Pisabarro A.G."/>
            <person name="Kuo A."/>
            <person name="Tritt A."/>
            <person name="Lipzen A."/>
            <person name="He G."/>
            <person name="Yan M."/>
            <person name="Ng V."/>
            <person name="Cullen D."/>
            <person name="Martin F."/>
            <person name="Rosso M.-N."/>
            <person name="Henrissat B."/>
            <person name="Hibbett D."/>
            <person name="Martinez A.T."/>
            <person name="Grigoriev I.V."/>
        </authorList>
    </citation>
    <scope>NUCLEOTIDE SEQUENCE</scope>
    <source>
        <strain evidence="1">MF-IS2</strain>
    </source>
</reference>
<evidence type="ECO:0000313" key="1">
    <source>
        <dbReference type="EMBL" id="KAF9441425.1"/>
    </source>
</evidence>
<protein>
    <submittedName>
        <fullName evidence="1">Uncharacterized protein</fullName>
    </submittedName>
</protein>
<dbReference type="Proteomes" id="UP000807342">
    <property type="component" value="Unassembled WGS sequence"/>
</dbReference>
<comment type="caution">
    <text evidence="1">The sequence shown here is derived from an EMBL/GenBank/DDBJ whole genome shotgun (WGS) entry which is preliminary data.</text>
</comment>
<dbReference type="EMBL" id="MU151912">
    <property type="protein sequence ID" value="KAF9441425.1"/>
    <property type="molecule type" value="Genomic_DNA"/>
</dbReference>
<proteinExistence type="predicted"/>
<dbReference type="AlphaFoldDB" id="A0A9P5X160"/>
<name>A0A9P5X160_9AGAR</name>
<keyword evidence="2" id="KW-1185">Reference proteome</keyword>
<organism evidence="1 2">
    <name type="scientific">Macrolepiota fuliginosa MF-IS2</name>
    <dbReference type="NCBI Taxonomy" id="1400762"/>
    <lineage>
        <taxon>Eukaryota</taxon>
        <taxon>Fungi</taxon>
        <taxon>Dikarya</taxon>
        <taxon>Basidiomycota</taxon>
        <taxon>Agaricomycotina</taxon>
        <taxon>Agaricomycetes</taxon>
        <taxon>Agaricomycetidae</taxon>
        <taxon>Agaricales</taxon>
        <taxon>Agaricineae</taxon>
        <taxon>Agaricaceae</taxon>
        <taxon>Macrolepiota</taxon>
    </lineage>
</organism>
<accession>A0A9P5X160</accession>
<evidence type="ECO:0000313" key="2">
    <source>
        <dbReference type="Proteomes" id="UP000807342"/>
    </source>
</evidence>
<gene>
    <name evidence="1" type="ORF">P691DRAFT_812795</name>
</gene>